<dbReference type="InterPro" id="IPR035914">
    <property type="entry name" value="Sperma_CUB_dom_sf"/>
</dbReference>
<feature type="domain" description="Peptidase S1" evidence="11">
    <location>
        <begin position="157"/>
        <end position="393"/>
    </location>
</feature>
<dbReference type="GO" id="GO:0004252">
    <property type="term" value="F:serine-type endopeptidase activity"/>
    <property type="evidence" value="ECO:0007669"/>
    <property type="project" value="InterPro"/>
</dbReference>
<comment type="caution">
    <text evidence="12">The sequence shown here is derived from an EMBL/GenBank/DDBJ whole genome shotgun (WGS) entry which is preliminary data.</text>
</comment>
<evidence type="ECO:0000256" key="7">
    <source>
        <dbReference type="ARBA" id="ARBA00024195"/>
    </source>
</evidence>
<feature type="domain" description="CUB" evidence="10">
    <location>
        <begin position="25"/>
        <end position="141"/>
    </location>
</feature>
<gene>
    <name evidence="12" type="primary">SP34_2</name>
    <name evidence="12" type="ORF">Bhyg_02291</name>
</gene>
<comment type="caution">
    <text evidence="8">Lacks conserved residue(s) required for the propagation of feature annotation.</text>
</comment>
<proteinExistence type="inferred from homology"/>
<dbReference type="PROSITE" id="PS00134">
    <property type="entry name" value="TRYPSIN_HIS"/>
    <property type="match status" value="1"/>
</dbReference>
<keyword evidence="9" id="KW-0732">Signal</keyword>
<dbReference type="PANTHER" id="PTHR24252">
    <property type="entry name" value="ACROSIN-RELATED"/>
    <property type="match status" value="1"/>
</dbReference>
<dbReference type="SMART" id="SM00020">
    <property type="entry name" value="Tryp_SPc"/>
    <property type="match status" value="1"/>
</dbReference>
<evidence type="ECO:0000256" key="3">
    <source>
        <dbReference type="ARBA" id="ARBA00022670"/>
    </source>
</evidence>
<comment type="subcellular location">
    <subcellularLocation>
        <location evidence="1">Secreted</location>
    </subcellularLocation>
</comment>
<dbReference type="Proteomes" id="UP001151699">
    <property type="component" value="Chromosome A"/>
</dbReference>
<reference evidence="12" key="1">
    <citation type="submission" date="2022-07" db="EMBL/GenBank/DDBJ databases">
        <authorList>
            <person name="Trinca V."/>
            <person name="Uliana J.V.C."/>
            <person name="Torres T.T."/>
            <person name="Ward R.J."/>
            <person name="Monesi N."/>
        </authorList>
    </citation>
    <scope>NUCLEOTIDE SEQUENCE</scope>
    <source>
        <strain evidence="12">HSMRA1968</strain>
        <tissue evidence="12">Whole embryos</tissue>
    </source>
</reference>
<dbReference type="CDD" id="cd00190">
    <property type="entry name" value="Tryp_SPc"/>
    <property type="match status" value="1"/>
</dbReference>
<dbReference type="Pfam" id="PF00431">
    <property type="entry name" value="CUB"/>
    <property type="match status" value="1"/>
</dbReference>
<keyword evidence="2" id="KW-0964">Secreted</keyword>
<name>A0A9Q0NCN7_9DIPT</name>
<evidence type="ECO:0000259" key="10">
    <source>
        <dbReference type="PROSITE" id="PS01180"/>
    </source>
</evidence>
<dbReference type="InterPro" id="IPR009003">
    <property type="entry name" value="Peptidase_S1_PA"/>
</dbReference>
<dbReference type="InterPro" id="IPR018114">
    <property type="entry name" value="TRYPSIN_HIS"/>
</dbReference>
<evidence type="ECO:0000256" key="4">
    <source>
        <dbReference type="ARBA" id="ARBA00022801"/>
    </source>
</evidence>
<dbReference type="PROSITE" id="PS01180">
    <property type="entry name" value="CUB"/>
    <property type="match status" value="1"/>
</dbReference>
<dbReference type="InterPro" id="IPR001254">
    <property type="entry name" value="Trypsin_dom"/>
</dbReference>
<keyword evidence="4" id="KW-0378">Hydrolase</keyword>
<dbReference type="GO" id="GO:0005576">
    <property type="term" value="C:extracellular region"/>
    <property type="evidence" value="ECO:0007669"/>
    <property type="project" value="UniProtKB-SubCell"/>
</dbReference>
<evidence type="ECO:0000313" key="13">
    <source>
        <dbReference type="Proteomes" id="UP001151699"/>
    </source>
</evidence>
<keyword evidence="6" id="KW-1015">Disulfide bond</keyword>
<dbReference type="OrthoDB" id="6380398at2759"/>
<comment type="similarity">
    <text evidence="7">Belongs to the peptidase S1 family. CLIP subfamily.</text>
</comment>
<dbReference type="AlphaFoldDB" id="A0A9Q0NCN7"/>
<dbReference type="PROSITE" id="PS50240">
    <property type="entry name" value="TRYPSIN_DOM"/>
    <property type="match status" value="1"/>
</dbReference>
<evidence type="ECO:0000256" key="1">
    <source>
        <dbReference type="ARBA" id="ARBA00004613"/>
    </source>
</evidence>
<dbReference type="InterPro" id="IPR000859">
    <property type="entry name" value="CUB_dom"/>
</dbReference>
<dbReference type="GO" id="GO:0035008">
    <property type="term" value="P:positive regulation of melanization defense response"/>
    <property type="evidence" value="ECO:0007669"/>
    <property type="project" value="UniProtKB-ARBA"/>
</dbReference>
<dbReference type="Gene3D" id="2.60.120.290">
    <property type="entry name" value="Spermadhesin, CUB domain"/>
    <property type="match status" value="1"/>
</dbReference>
<dbReference type="PRINTS" id="PR00722">
    <property type="entry name" value="CHYMOTRYPSIN"/>
</dbReference>
<keyword evidence="5" id="KW-0720">Serine protease</keyword>
<dbReference type="GO" id="GO:0160032">
    <property type="term" value="P:Toll receptor ligand protein activation cascade"/>
    <property type="evidence" value="ECO:0007669"/>
    <property type="project" value="UniProtKB-ARBA"/>
</dbReference>
<evidence type="ECO:0000256" key="9">
    <source>
        <dbReference type="SAM" id="SignalP"/>
    </source>
</evidence>
<dbReference type="SUPFAM" id="SSF50494">
    <property type="entry name" value="Trypsin-like serine proteases"/>
    <property type="match status" value="1"/>
</dbReference>
<dbReference type="InterPro" id="IPR001314">
    <property type="entry name" value="Peptidase_S1A"/>
</dbReference>
<accession>A0A9Q0NCN7</accession>
<protein>
    <submittedName>
        <fullName evidence="12">Venom serine protease 34</fullName>
    </submittedName>
</protein>
<dbReference type="EMBL" id="WJQU01000001">
    <property type="protein sequence ID" value="KAJ6647071.1"/>
    <property type="molecule type" value="Genomic_DNA"/>
</dbReference>
<evidence type="ECO:0000256" key="5">
    <source>
        <dbReference type="ARBA" id="ARBA00022825"/>
    </source>
</evidence>
<evidence type="ECO:0000256" key="2">
    <source>
        <dbReference type="ARBA" id="ARBA00022525"/>
    </source>
</evidence>
<dbReference type="FunFam" id="2.40.10.10:FF:000015">
    <property type="entry name" value="Atrial natriuretic peptide-converting enzyme"/>
    <property type="match status" value="1"/>
</dbReference>
<dbReference type="PANTHER" id="PTHR24252:SF7">
    <property type="entry name" value="HYALIN"/>
    <property type="match status" value="1"/>
</dbReference>
<feature type="chain" id="PRO_5040435106" evidence="9">
    <location>
        <begin position="19"/>
        <end position="400"/>
    </location>
</feature>
<evidence type="ECO:0000313" key="12">
    <source>
        <dbReference type="EMBL" id="KAJ6647071.1"/>
    </source>
</evidence>
<evidence type="ECO:0000259" key="11">
    <source>
        <dbReference type="PROSITE" id="PS50240"/>
    </source>
</evidence>
<dbReference type="GO" id="GO:0050832">
    <property type="term" value="P:defense response to fungus"/>
    <property type="evidence" value="ECO:0007669"/>
    <property type="project" value="UniProtKB-ARBA"/>
</dbReference>
<dbReference type="GO" id="GO:0006508">
    <property type="term" value="P:proteolysis"/>
    <property type="evidence" value="ECO:0007669"/>
    <property type="project" value="UniProtKB-KW"/>
</dbReference>
<dbReference type="Gene3D" id="2.40.10.10">
    <property type="entry name" value="Trypsin-like serine proteases"/>
    <property type="match status" value="1"/>
</dbReference>
<feature type="signal peptide" evidence="9">
    <location>
        <begin position="1"/>
        <end position="18"/>
    </location>
</feature>
<evidence type="ECO:0000256" key="6">
    <source>
        <dbReference type="ARBA" id="ARBA00023157"/>
    </source>
</evidence>
<dbReference type="Pfam" id="PF00089">
    <property type="entry name" value="Trypsin"/>
    <property type="match status" value="1"/>
</dbReference>
<keyword evidence="13" id="KW-1185">Reference proteome</keyword>
<evidence type="ECO:0000256" key="8">
    <source>
        <dbReference type="PROSITE-ProRule" id="PRU00059"/>
    </source>
</evidence>
<dbReference type="SUPFAM" id="SSF49854">
    <property type="entry name" value="Spermadhesin, CUB domain"/>
    <property type="match status" value="1"/>
</dbReference>
<dbReference type="InterPro" id="IPR043504">
    <property type="entry name" value="Peptidase_S1_PA_chymotrypsin"/>
</dbReference>
<keyword evidence="3 12" id="KW-0645">Protease</keyword>
<sequence>MLMNYFISLSTLIDVILAIKPFHGCDYFQNVEVGKSYDIFSPEYSQNGESNREVMECRWDAMAPAGYILILECEVYLPLSDDCNEGRIEVSASGKLDLEDADRYCGTQPFQTESVGNRMVIALKRAKTYEGKFKCHVYLKPDITFPCECGHRKRNRIVGGVQTLVNEFPMVGGLTLKNLPYVFCGATIIAQSFAITAAHCLRRKNLNYMALLVGDHNYRTADETRYAALYKLSKVQIHPEYDPVENKNDMALIQTQYAMQFNEAVGAVCLPFRHVDSFEKFNNKIVEAVGWGASEFAGPPSPFLQKVKLNVISNSQCSEAYPEEISSDQLCTYSYDKDTCQSDSGGPLLYTEPSNNLLYLVGVVSYGRGCATENPGVSARVTSYMEWIQLNTPNVRYCVK</sequence>
<organism evidence="12 13">
    <name type="scientific">Pseudolycoriella hygida</name>
    <dbReference type="NCBI Taxonomy" id="35572"/>
    <lineage>
        <taxon>Eukaryota</taxon>
        <taxon>Metazoa</taxon>
        <taxon>Ecdysozoa</taxon>
        <taxon>Arthropoda</taxon>
        <taxon>Hexapoda</taxon>
        <taxon>Insecta</taxon>
        <taxon>Pterygota</taxon>
        <taxon>Neoptera</taxon>
        <taxon>Endopterygota</taxon>
        <taxon>Diptera</taxon>
        <taxon>Nematocera</taxon>
        <taxon>Sciaroidea</taxon>
        <taxon>Sciaridae</taxon>
        <taxon>Pseudolycoriella</taxon>
    </lineage>
</organism>